<dbReference type="InterPro" id="IPR005467">
    <property type="entry name" value="His_kinase_dom"/>
</dbReference>
<keyword evidence="12" id="KW-1185">Reference proteome</keyword>
<dbReference type="InterPro" id="IPR051315">
    <property type="entry name" value="Bact_Chemotaxis_CheA"/>
</dbReference>
<dbReference type="InterPro" id="IPR002545">
    <property type="entry name" value="CheW-lke_dom"/>
</dbReference>
<gene>
    <name evidence="11" type="ORF">GRAN_4096</name>
</gene>
<evidence type="ECO:0000256" key="1">
    <source>
        <dbReference type="ARBA" id="ARBA00000085"/>
    </source>
</evidence>
<dbReference type="EC" id="2.7.13.3" evidence="2"/>
<reference evidence="11 12" key="1">
    <citation type="submission" date="2018-11" db="EMBL/GenBank/DDBJ databases">
        <authorList>
            <person name="Mardanov A.V."/>
            <person name="Ravin N.V."/>
            <person name="Dedysh S.N."/>
        </authorList>
    </citation>
    <scope>NUCLEOTIDE SEQUENCE [LARGE SCALE GENOMIC DNA]</scope>
    <source>
        <strain evidence="11 12">AF10</strain>
    </source>
</reference>
<dbReference type="InterPro" id="IPR036641">
    <property type="entry name" value="HPT_dom_sf"/>
</dbReference>
<evidence type="ECO:0000313" key="12">
    <source>
        <dbReference type="Proteomes" id="UP000289437"/>
    </source>
</evidence>
<evidence type="ECO:0000256" key="5">
    <source>
        <dbReference type="ARBA" id="ARBA00022777"/>
    </source>
</evidence>
<evidence type="ECO:0000256" key="3">
    <source>
        <dbReference type="ARBA" id="ARBA00022553"/>
    </source>
</evidence>
<dbReference type="FunFam" id="3.30.565.10:FF:000016">
    <property type="entry name" value="Chemotaxis protein CheA, putative"/>
    <property type="match status" value="1"/>
</dbReference>
<dbReference type="GO" id="GO:0006935">
    <property type="term" value="P:chemotaxis"/>
    <property type="evidence" value="ECO:0007669"/>
    <property type="project" value="InterPro"/>
</dbReference>
<reference evidence="12" key="2">
    <citation type="submission" date="2019-02" db="EMBL/GenBank/DDBJ databases">
        <title>Granulicella sibirica sp. nov., a psychrotolerant acidobacterium isolated from an organic soil layer in forested tundra, West Siberia.</title>
        <authorList>
            <person name="Oshkin I.Y."/>
            <person name="Kulichevskaya I.S."/>
            <person name="Rijpstra W.I.C."/>
            <person name="Sinninghe Damste J.S."/>
            <person name="Rakitin A.L."/>
            <person name="Ravin N.V."/>
            <person name="Dedysh S.N."/>
        </authorList>
    </citation>
    <scope>NUCLEOTIDE SEQUENCE [LARGE SCALE GENOMIC DNA]</scope>
    <source>
        <strain evidence="12">AF10</strain>
    </source>
</reference>
<dbReference type="InterPro" id="IPR036890">
    <property type="entry name" value="HATPase_C_sf"/>
</dbReference>
<dbReference type="Gene3D" id="2.30.30.40">
    <property type="entry name" value="SH3 Domains"/>
    <property type="match status" value="1"/>
</dbReference>
<evidence type="ECO:0000256" key="4">
    <source>
        <dbReference type="ARBA" id="ARBA00022679"/>
    </source>
</evidence>
<keyword evidence="3 6" id="KW-0597">Phosphoprotein</keyword>
<evidence type="ECO:0000256" key="2">
    <source>
        <dbReference type="ARBA" id="ARBA00012438"/>
    </source>
</evidence>
<dbReference type="GO" id="GO:0000155">
    <property type="term" value="F:phosphorelay sensor kinase activity"/>
    <property type="evidence" value="ECO:0007669"/>
    <property type="project" value="InterPro"/>
</dbReference>
<feature type="domain" description="CheW-like" evidence="9">
    <location>
        <begin position="414"/>
        <end position="553"/>
    </location>
</feature>
<dbReference type="Gene3D" id="1.20.120.160">
    <property type="entry name" value="HPT domain"/>
    <property type="match status" value="1"/>
</dbReference>
<keyword evidence="4" id="KW-0808">Transferase</keyword>
<dbReference type="SUPFAM" id="SSF47226">
    <property type="entry name" value="Histidine-containing phosphotransfer domain, HPT domain"/>
    <property type="match status" value="1"/>
</dbReference>
<protein>
    <recommendedName>
        <fullName evidence="2">histidine kinase</fullName>
        <ecNumber evidence="2">2.7.13.3</ecNumber>
    </recommendedName>
</protein>
<dbReference type="SMART" id="SM00260">
    <property type="entry name" value="CheW"/>
    <property type="match status" value="1"/>
</dbReference>
<organism evidence="11 12">
    <name type="scientific">Granulicella sibirica</name>
    <dbReference type="NCBI Taxonomy" id="2479048"/>
    <lineage>
        <taxon>Bacteria</taxon>
        <taxon>Pseudomonadati</taxon>
        <taxon>Acidobacteriota</taxon>
        <taxon>Terriglobia</taxon>
        <taxon>Terriglobales</taxon>
        <taxon>Acidobacteriaceae</taxon>
        <taxon>Granulicella</taxon>
    </lineage>
</organism>
<dbReference type="SMART" id="SM00073">
    <property type="entry name" value="HPT"/>
    <property type="match status" value="1"/>
</dbReference>
<dbReference type="PROSITE" id="PS50851">
    <property type="entry name" value="CHEW"/>
    <property type="match status" value="1"/>
</dbReference>
<sequence length="586" mass="64356">MEYLRKEFIAESREGLDRMEECLTKLEQRHTDPELVDELFRIIHTLKGTTGFLGFTRLEALAHAGEHLFGALRGGHLDVTAQLVTLLLNLLDRIRKIVLLIEKTGAEGSRSDDRDDFLIETFRRLSQRALKASQDERARAGQSSAQSAPSDKDIFDPLSASSDRSEKTIRIDVDVLNRMMNLVSELVLTRNQILQSRPNARDFVSLGRRLDTVTSDLRETVMQARMQPLGNLFHIYPRMVRDLAKACERTVRIEFSGQEVCLDKSLLEAIKDPITHAVRNAVDHGIEPPGTRIRIGKPVVGVIRLRASQQAGSVLIEISDDGAGIPLDKVRDRAVDQKLLTPEQANAMTDRDILQMAFRPGFSTAESVTHVSGRGVGMDVVRSNVEKIGGSVELESHAGKGTILRLRVPLTLAIIPALVVLSAGQTFAIPQGSLVELVYISHAEACGTIQIIDGTGRFRIREHLAPIVRLDHLLDLEARASTQTEAFYLALLDVDGRRFALMLDDLVAPEEIVVKPLSPVLRELGVFSGAAILGDATLTLILDPHAIAARAGIDVSEPETAAPDPFHGVLLWSPPALIEANPVEVA</sequence>
<name>A0A4Q0SX45_9BACT</name>
<dbReference type="OrthoDB" id="9803176at2"/>
<evidence type="ECO:0000259" key="10">
    <source>
        <dbReference type="PROSITE" id="PS50894"/>
    </source>
</evidence>
<dbReference type="Gene3D" id="3.30.565.10">
    <property type="entry name" value="Histidine kinase-like ATPase, C-terminal domain"/>
    <property type="match status" value="1"/>
</dbReference>
<dbReference type="SUPFAM" id="SSF47384">
    <property type="entry name" value="Homodimeric domain of signal transducing histidine kinase"/>
    <property type="match status" value="1"/>
</dbReference>
<feature type="domain" description="HPt" evidence="10">
    <location>
        <begin position="1"/>
        <end position="101"/>
    </location>
</feature>
<dbReference type="SUPFAM" id="SSF55874">
    <property type="entry name" value="ATPase domain of HSP90 chaperone/DNA topoisomerase II/histidine kinase"/>
    <property type="match status" value="1"/>
</dbReference>
<dbReference type="PROSITE" id="PS50894">
    <property type="entry name" value="HPT"/>
    <property type="match status" value="1"/>
</dbReference>
<dbReference type="InterPro" id="IPR003594">
    <property type="entry name" value="HATPase_dom"/>
</dbReference>
<evidence type="ECO:0000256" key="7">
    <source>
        <dbReference type="SAM" id="MobiDB-lite"/>
    </source>
</evidence>
<evidence type="ECO:0000256" key="6">
    <source>
        <dbReference type="PROSITE-ProRule" id="PRU00110"/>
    </source>
</evidence>
<comment type="catalytic activity">
    <reaction evidence="1">
        <text>ATP + protein L-histidine = ADP + protein N-phospho-L-histidine.</text>
        <dbReference type="EC" id="2.7.13.3"/>
    </reaction>
</comment>
<dbReference type="SMART" id="SM01231">
    <property type="entry name" value="H-kinase_dim"/>
    <property type="match status" value="1"/>
</dbReference>
<dbReference type="InterPro" id="IPR008207">
    <property type="entry name" value="Sig_transdc_His_kin_Hpt_dom"/>
</dbReference>
<dbReference type="GO" id="GO:0005737">
    <property type="term" value="C:cytoplasm"/>
    <property type="evidence" value="ECO:0007669"/>
    <property type="project" value="InterPro"/>
</dbReference>
<dbReference type="PANTHER" id="PTHR43395">
    <property type="entry name" value="SENSOR HISTIDINE KINASE CHEA"/>
    <property type="match status" value="1"/>
</dbReference>
<evidence type="ECO:0000259" key="9">
    <source>
        <dbReference type="PROSITE" id="PS50851"/>
    </source>
</evidence>
<dbReference type="Pfam" id="PF01627">
    <property type="entry name" value="Hpt"/>
    <property type="match status" value="1"/>
</dbReference>
<feature type="region of interest" description="Disordered" evidence="7">
    <location>
        <begin position="133"/>
        <end position="161"/>
    </location>
</feature>
<proteinExistence type="predicted"/>
<dbReference type="SMART" id="SM00387">
    <property type="entry name" value="HATPase_c"/>
    <property type="match status" value="1"/>
</dbReference>
<dbReference type="AlphaFoldDB" id="A0A4Q0SX45"/>
<dbReference type="Pfam" id="PF02895">
    <property type="entry name" value="H-kinase_dim"/>
    <property type="match status" value="1"/>
</dbReference>
<evidence type="ECO:0000313" key="11">
    <source>
        <dbReference type="EMBL" id="RXH54992.1"/>
    </source>
</evidence>
<feature type="compositionally biased region" description="Low complexity" evidence="7">
    <location>
        <begin position="140"/>
        <end position="149"/>
    </location>
</feature>
<dbReference type="InterPro" id="IPR037006">
    <property type="entry name" value="CheA-like_homodim_sf"/>
</dbReference>
<dbReference type="InterPro" id="IPR004358">
    <property type="entry name" value="Sig_transdc_His_kin-like_C"/>
</dbReference>
<dbReference type="InterPro" id="IPR036097">
    <property type="entry name" value="HisK_dim/P_sf"/>
</dbReference>
<dbReference type="PROSITE" id="PS50109">
    <property type="entry name" value="HIS_KIN"/>
    <property type="match status" value="1"/>
</dbReference>
<keyword evidence="5 11" id="KW-0418">Kinase</keyword>
<evidence type="ECO:0000259" key="8">
    <source>
        <dbReference type="PROSITE" id="PS50109"/>
    </source>
</evidence>
<dbReference type="PRINTS" id="PR00344">
    <property type="entry name" value="BCTRLSENSOR"/>
</dbReference>
<dbReference type="EMBL" id="RDSM01000003">
    <property type="protein sequence ID" value="RXH54992.1"/>
    <property type="molecule type" value="Genomic_DNA"/>
</dbReference>
<dbReference type="CDD" id="cd00088">
    <property type="entry name" value="HPT"/>
    <property type="match status" value="1"/>
</dbReference>
<dbReference type="InterPro" id="IPR036061">
    <property type="entry name" value="CheW-like_dom_sf"/>
</dbReference>
<dbReference type="Pfam" id="PF01584">
    <property type="entry name" value="CheW"/>
    <property type="match status" value="1"/>
</dbReference>
<feature type="domain" description="Histidine kinase" evidence="8">
    <location>
        <begin position="208"/>
        <end position="412"/>
    </location>
</feature>
<dbReference type="Gene3D" id="1.10.287.560">
    <property type="entry name" value="Histidine kinase CheA-like, homodimeric domain"/>
    <property type="match status" value="1"/>
</dbReference>
<dbReference type="RefSeq" id="WP_128914684.1">
    <property type="nucleotide sequence ID" value="NZ_RDSM01000003.1"/>
</dbReference>
<dbReference type="Proteomes" id="UP000289437">
    <property type="component" value="Unassembled WGS sequence"/>
</dbReference>
<dbReference type="InterPro" id="IPR004105">
    <property type="entry name" value="CheA-like_dim"/>
</dbReference>
<feature type="modified residue" description="Phosphohistidine" evidence="6">
    <location>
        <position position="44"/>
    </location>
</feature>
<accession>A0A4Q0SX45</accession>
<comment type="caution">
    <text evidence="11">The sequence shown here is derived from an EMBL/GenBank/DDBJ whole genome shotgun (WGS) entry which is preliminary data.</text>
</comment>
<dbReference type="Pfam" id="PF02518">
    <property type="entry name" value="HATPase_c"/>
    <property type="match status" value="1"/>
</dbReference>
<dbReference type="SUPFAM" id="SSF50341">
    <property type="entry name" value="CheW-like"/>
    <property type="match status" value="1"/>
</dbReference>
<dbReference type="PANTHER" id="PTHR43395:SF1">
    <property type="entry name" value="CHEMOTAXIS PROTEIN CHEA"/>
    <property type="match status" value="1"/>
</dbReference>